<evidence type="ECO:0000256" key="3">
    <source>
        <dbReference type="ARBA" id="ARBA00022448"/>
    </source>
</evidence>
<proteinExistence type="inferred from homology"/>
<keyword evidence="5 11" id="KW-0812">Transmembrane</keyword>
<dbReference type="InterPro" id="IPR036259">
    <property type="entry name" value="MFS_trans_sf"/>
</dbReference>
<gene>
    <name evidence="14" type="primary">LOC100371274</name>
</gene>
<feature type="transmembrane region" description="Helical" evidence="11">
    <location>
        <begin position="155"/>
        <end position="178"/>
    </location>
</feature>
<protein>
    <recommendedName>
        <fullName evidence="9">Sugar phosphate exchanger 3</fullName>
    </recommendedName>
    <alternativeName>
        <fullName evidence="10">Solute carrier family 37 member 3</fullName>
    </alternativeName>
</protein>
<evidence type="ECO:0000256" key="6">
    <source>
        <dbReference type="ARBA" id="ARBA00022989"/>
    </source>
</evidence>
<sequence>MALRVPLGIQFWRYIAPSTSVYTRDNGYRLWVIILTFLGYTSYHLSRKPISVVKSILNRNCSVSLENDQYIDINAANHSDPCWCCWAPFDKDNAQELLGSLDYAYLFSYAIAMFFSGHIGERMNLRHFLTIGMLMSGLFTALFGFGYFWNIHNMAYYLVIQIIGGAFQSTGWPSMVAVMGNWFGKGRRGLIMGLWNSHTSVGNILGSLIAGAFVDTAWGLSFIIPGIIIASMGVITFFFLVVHPADVGCSLPEHGDTPIDDASSPIIIRNKATPEKQKPITTLGALRIPGVIEYSLCLFFAKLVSYTFLFWLPLYIKNKAAHFTDEQAADLSTFFDVGGIIGGILSGVVSDRLGGRACTVFISLLIGAPMMFIYNYFGHIAVWFNIIMLILSGIFINGPYALITTAVAADLGTHPSLEGNSKALSTVTAIIDGTGSIGAALGPLLTGVINPYGWNNVFYMLIAADLTACVFMTRLVIRELKGWCCSPQTGYVRSEDREPLLTTDILQETDKTDENGTIQ</sequence>
<dbReference type="RefSeq" id="XP_006819727.1">
    <property type="nucleotide sequence ID" value="XM_006819664.1"/>
</dbReference>
<feature type="transmembrane region" description="Helical" evidence="11">
    <location>
        <begin position="457"/>
        <end position="477"/>
    </location>
</feature>
<evidence type="ECO:0000256" key="5">
    <source>
        <dbReference type="ARBA" id="ARBA00022692"/>
    </source>
</evidence>
<dbReference type="CDD" id="cd17344">
    <property type="entry name" value="MFS_SLC37A1_2"/>
    <property type="match status" value="1"/>
</dbReference>
<dbReference type="PROSITE" id="PS50850">
    <property type="entry name" value="MFS"/>
    <property type="match status" value="1"/>
</dbReference>
<evidence type="ECO:0000256" key="8">
    <source>
        <dbReference type="ARBA" id="ARBA00034251"/>
    </source>
</evidence>
<dbReference type="PANTHER" id="PTHR43184">
    <property type="entry name" value="MAJOR FACILITATOR SUPERFAMILY TRANSPORTER 16, ISOFORM B"/>
    <property type="match status" value="1"/>
</dbReference>
<accession>A0ABM0MI86</accession>
<feature type="transmembrane region" description="Helical" evidence="11">
    <location>
        <begin position="423"/>
        <end position="445"/>
    </location>
</feature>
<evidence type="ECO:0000256" key="10">
    <source>
        <dbReference type="ARBA" id="ARBA00042039"/>
    </source>
</evidence>
<evidence type="ECO:0000256" key="4">
    <source>
        <dbReference type="ARBA" id="ARBA00022597"/>
    </source>
</evidence>
<dbReference type="PANTHER" id="PTHR43184:SF12">
    <property type="entry name" value="SUGAR PHOSPHATE EXCHANGER 3"/>
    <property type="match status" value="1"/>
</dbReference>
<dbReference type="Gene3D" id="1.20.1250.20">
    <property type="entry name" value="MFS general substrate transporter like domains"/>
    <property type="match status" value="2"/>
</dbReference>
<evidence type="ECO:0000256" key="11">
    <source>
        <dbReference type="SAM" id="Phobius"/>
    </source>
</evidence>
<feature type="transmembrane region" description="Helical" evidence="11">
    <location>
        <begin position="328"/>
        <end position="350"/>
    </location>
</feature>
<keyword evidence="4" id="KW-0762">Sugar transport</keyword>
<dbReference type="InterPro" id="IPR020846">
    <property type="entry name" value="MFS_dom"/>
</dbReference>
<keyword evidence="13" id="KW-1185">Reference proteome</keyword>
<reference evidence="14" key="1">
    <citation type="submission" date="2025-08" db="UniProtKB">
        <authorList>
            <consortium name="RefSeq"/>
        </authorList>
    </citation>
    <scope>IDENTIFICATION</scope>
    <source>
        <tissue evidence="14">Testes</tissue>
    </source>
</reference>
<feature type="transmembrane region" description="Helical" evidence="11">
    <location>
        <begin position="190"/>
        <end position="214"/>
    </location>
</feature>
<feature type="domain" description="Major facilitator superfamily (MFS) profile" evidence="12">
    <location>
        <begin position="32"/>
        <end position="481"/>
    </location>
</feature>
<evidence type="ECO:0000313" key="14">
    <source>
        <dbReference type="RefSeq" id="XP_006819727.1"/>
    </source>
</evidence>
<feature type="transmembrane region" description="Helical" evidence="11">
    <location>
        <begin position="296"/>
        <end position="316"/>
    </location>
</feature>
<feature type="transmembrane region" description="Helical" evidence="11">
    <location>
        <begin position="357"/>
        <end position="377"/>
    </location>
</feature>
<feature type="transmembrane region" description="Helical" evidence="11">
    <location>
        <begin position="28"/>
        <end position="45"/>
    </location>
</feature>
<evidence type="ECO:0000256" key="7">
    <source>
        <dbReference type="ARBA" id="ARBA00023136"/>
    </source>
</evidence>
<evidence type="ECO:0000256" key="9">
    <source>
        <dbReference type="ARBA" id="ARBA00041091"/>
    </source>
</evidence>
<dbReference type="PIRSF" id="PIRSF002808">
    <property type="entry name" value="Hexose_phosphate_transp"/>
    <property type="match status" value="1"/>
</dbReference>
<dbReference type="Proteomes" id="UP000694865">
    <property type="component" value="Unplaced"/>
</dbReference>
<comment type="catalytic activity">
    <reaction evidence="8">
        <text>D-glucose 6-phosphate(in) + phosphate(out) = D-glucose 6-phosphate(out) + phosphate(in)</text>
        <dbReference type="Rhea" id="RHEA:71535"/>
        <dbReference type="ChEBI" id="CHEBI:43474"/>
        <dbReference type="ChEBI" id="CHEBI:61548"/>
    </reaction>
</comment>
<evidence type="ECO:0000256" key="2">
    <source>
        <dbReference type="ARBA" id="ARBA00009598"/>
    </source>
</evidence>
<dbReference type="InterPro" id="IPR011701">
    <property type="entry name" value="MFS"/>
</dbReference>
<comment type="similarity">
    <text evidence="2">Belongs to the major facilitator superfamily. Organophosphate:Pi antiporter (OPA) (TC 2.A.1.4) family.</text>
</comment>
<dbReference type="Pfam" id="PF07690">
    <property type="entry name" value="MFS_1"/>
    <property type="match status" value="1"/>
</dbReference>
<evidence type="ECO:0000256" key="1">
    <source>
        <dbReference type="ARBA" id="ARBA00004141"/>
    </source>
</evidence>
<keyword evidence="7 11" id="KW-0472">Membrane</keyword>
<evidence type="ECO:0000313" key="13">
    <source>
        <dbReference type="Proteomes" id="UP000694865"/>
    </source>
</evidence>
<organism evidence="13 14">
    <name type="scientific">Saccoglossus kowalevskii</name>
    <name type="common">Acorn worm</name>
    <dbReference type="NCBI Taxonomy" id="10224"/>
    <lineage>
        <taxon>Eukaryota</taxon>
        <taxon>Metazoa</taxon>
        <taxon>Hemichordata</taxon>
        <taxon>Enteropneusta</taxon>
        <taxon>Harrimaniidae</taxon>
        <taxon>Saccoglossus</taxon>
    </lineage>
</organism>
<dbReference type="GeneID" id="100371274"/>
<comment type="subcellular location">
    <subcellularLocation>
        <location evidence="1">Membrane</location>
        <topology evidence="1">Multi-pass membrane protein</topology>
    </subcellularLocation>
</comment>
<feature type="transmembrane region" description="Helical" evidence="11">
    <location>
        <begin position="128"/>
        <end position="149"/>
    </location>
</feature>
<dbReference type="InterPro" id="IPR000849">
    <property type="entry name" value="Sugar_P_transporter"/>
</dbReference>
<keyword evidence="6 11" id="KW-1133">Transmembrane helix</keyword>
<name>A0ABM0MI86_SACKO</name>
<dbReference type="SUPFAM" id="SSF103473">
    <property type="entry name" value="MFS general substrate transporter"/>
    <property type="match status" value="1"/>
</dbReference>
<feature type="transmembrane region" description="Helical" evidence="11">
    <location>
        <begin position="383"/>
        <end position="411"/>
    </location>
</feature>
<keyword evidence="3" id="KW-0813">Transport</keyword>
<feature type="transmembrane region" description="Helical" evidence="11">
    <location>
        <begin position="220"/>
        <end position="242"/>
    </location>
</feature>
<evidence type="ECO:0000259" key="12">
    <source>
        <dbReference type="PROSITE" id="PS50850"/>
    </source>
</evidence>
<dbReference type="InterPro" id="IPR044740">
    <property type="entry name" value="SLC37A1_2"/>
</dbReference>